<keyword evidence="2" id="KW-0472">Membrane</keyword>
<evidence type="ECO:0008006" key="5">
    <source>
        <dbReference type="Google" id="ProtNLM"/>
    </source>
</evidence>
<keyword evidence="2" id="KW-1133">Transmembrane helix</keyword>
<sequence>MGRGVRHDGHDEEAPVGAGKRDAADERRERLAKVQAEQRKAERRRTAVVVGVVTAVVLALAVPVGIFFFQELSAQNEVRAAAQADIEGVEEVEVASSVHTESPVDYALLPPSGGDHHPIWQNCGFYEDPVVPEHAVHSLEHGAVWVTYDPALDRAQVDRLRELSAANPYLPVSPLEGAEAPVVLSAWGVRLAVESVDDERLEPFLVKYLQGPQTPEPGASCFGGVGA</sequence>
<dbReference type="PANTHER" id="PTHR34179:SF1">
    <property type="entry name" value="TUMOR PROTEIN P53-INDUCIBLE PROTEIN 13"/>
    <property type="match status" value="1"/>
</dbReference>
<feature type="transmembrane region" description="Helical" evidence="2">
    <location>
        <begin position="47"/>
        <end position="69"/>
    </location>
</feature>
<comment type="caution">
    <text evidence="3">The sequence shown here is derived from an EMBL/GenBank/DDBJ whole genome shotgun (WGS) entry which is preliminary data.</text>
</comment>
<protein>
    <recommendedName>
        <fullName evidence="5">DUF3105 domain-containing protein</fullName>
    </recommendedName>
</protein>
<accession>A0A021VT59</accession>
<dbReference type="Proteomes" id="UP000019753">
    <property type="component" value="Unassembled WGS sequence"/>
</dbReference>
<proteinExistence type="predicted"/>
<gene>
    <name evidence="3" type="ORF">N866_10015</name>
</gene>
<organism evidence="3 4">
    <name type="scientific">Actinotalea ferrariae CF5-4</name>
    <dbReference type="NCBI Taxonomy" id="948458"/>
    <lineage>
        <taxon>Bacteria</taxon>
        <taxon>Bacillati</taxon>
        <taxon>Actinomycetota</taxon>
        <taxon>Actinomycetes</taxon>
        <taxon>Micrococcales</taxon>
        <taxon>Cellulomonadaceae</taxon>
        <taxon>Actinotalea</taxon>
    </lineage>
</organism>
<evidence type="ECO:0000256" key="2">
    <source>
        <dbReference type="SAM" id="Phobius"/>
    </source>
</evidence>
<dbReference type="GO" id="GO:0005737">
    <property type="term" value="C:cytoplasm"/>
    <property type="evidence" value="ECO:0007669"/>
    <property type="project" value="TreeGrafter"/>
</dbReference>
<name>A0A021VT59_9CELL</name>
<feature type="region of interest" description="Disordered" evidence="1">
    <location>
        <begin position="1"/>
        <end position="31"/>
    </location>
</feature>
<dbReference type="EMBL" id="AXCW01000282">
    <property type="protein sequence ID" value="EYR62262.1"/>
    <property type="molecule type" value="Genomic_DNA"/>
</dbReference>
<dbReference type="InterPro" id="IPR021454">
    <property type="entry name" value="DUF3105"/>
</dbReference>
<keyword evidence="2" id="KW-0812">Transmembrane</keyword>
<keyword evidence="4" id="KW-1185">Reference proteome</keyword>
<dbReference type="Pfam" id="PF11303">
    <property type="entry name" value="DUF3105"/>
    <property type="match status" value="1"/>
</dbReference>
<evidence type="ECO:0000313" key="4">
    <source>
        <dbReference type="Proteomes" id="UP000019753"/>
    </source>
</evidence>
<evidence type="ECO:0000256" key="1">
    <source>
        <dbReference type="SAM" id="MobiDB-lite"/>
    </source>
</evidence>
<dbReference type="PANTHER" id="PTHR34179">
    <property type="entry name" value="TUMOR PROTEIN P53-INDUCIBLE PROTEIN 13"/>
    <property type="match status" value="1"/>
</dbReference>
<reference evidence="3 4" key="1">
    <citation type="submission" date="2014-01" db="EMBL/GenBank/DDBJ databases">
        <title>Actinotalea ferrariae CF5-4.</title>
        <authorList>
            <person name="Chen F."/>
            <person name="Li Y."/>
            <person name="Wang G."/>
        </authorList>
    </citation>
    <scope>NUCLEOTIDE SEQUENCE [LARGE SCALE GENOMIC DNA]</scope>
    <source>
        <strain evidence="3 4">CF5-4</strain>
    </source>
</reference>
<evidence type="ECO:0000313" key="3">
    <source>
        <dbReference type="EMBL" id="EYR62262.1"/>
    </source>
</evidence>
<dbReference type="AlphaFoldDB" id="A0A021VT59"/>